<evidence type="ECO:0008006" key="3">
    <source>
        <dbReference type="Google" id="ProtNLM"/>
    </source>
</evidence>
<organism evidence="1 2">
    <name type="scientific">Actinoplanes italicus</name>
    <dbReference type="NCBI Taxonomy" id="113567"/>
    <lineage>
        <taxon>Bacteria</taxon>
        <taxon>Bacillati</taxon>
        <taxon>Actinomycetota</taxon>
        <taxon>Actinomycetes</taxon>
        <taxon>Micromonosporales</taxon>
        <taxon>Micromonosporaceae</taxon>
        <taxon>Actinoplanes</taxon>
    </lineage>
</organism>
<dbReference type="EMBL" id="PVMZ01000041">
    <property type="protein sequence ID" value="PRX08230.1"/>
    <property type="molecule type" value="Genomic_DNA"/>
</dbReference>
<accession>A0A2T0JKT7</accession>
<sequence length="308" mass="33727">MGIYKKLKTFAGLPVVDVDTKKKKLPDDPSTVAWRIDLEDFEADPEELEAAFEKVLKRTGPAGPTALIIGEWGSAYDTSFPYDLLVRNASRLTALRSLFVGEMTGEQCEISWIHQEDITPVLETFPALERLWVRGGEGLEMKPVGHESLRELVLQSGGLPAEVIRAVGASDLPHLTHLELWLGVDEYGGDARADDLAPILAGRSLPSLTYLGLRNAEIADELAAAVAAAPIVARITDLDLSMGVLGDTGAETLLAGQPLTHLRSLKLRHHFMSKEMAQRLVDELPGVEVDVAKRQEEEEWGRYTAVSE</sequence>
<dbReference type="SUPFAM" id="SSF52047">
    <property type="entry name" value="RNI-like"/>
    <property type="match status" value="1"/>
</dbReference>
<gene>
    <name evidence="1" type="ORF">CLV67_14145</name>
</gene>
<dbReference type="Gene3D" id="3.80.10.10">
    <property type="entry name" value="Ribonuclease Inhibitor"/>
    <property type="match status" value="1"/>
</dbReference>
<dbReference type="InterPro" id="IPR032675">
    <property type="entry name" value="LRR_dom_sf"/>
</dbReference>
<dbReference type="NCBIfam" id="NF038076">
    <property type="entry name" value="fam_STM4015"/>
    <property type="match status" value="1"/>
</dbReference>
<reference evidence="1 2" key="1">
    <citation type="submission" date="2018-03" db="EMBL/GenBank/DDBJ databases">
        <title>Genomic Encyclopedia of Archaeal and Bacterial Type Strains, Phase II (KMG-II): from individual species to whole genera.</title>
        <authorList>
            <person name="Goeker M."/>
        </authorList>
    </citation>
    <scope>NUCLEOTIDE SEQUENCE [LARGE SCALE GENOMIC DNA]</scope>
    <source>
        <strain evidence="1 2">DSM 43146</strain>
    </source>
</reference>
<dbReference type="OrthoDB" id="9781345at2"/>
<keyword evidence="2" id="KW-1185">Reference proteome</keyword>
<proteinExistence type="predicted"/>
<evidence type="ECO:0000313" key="2">
    <source>
        <dbReference type="Proteomes" id="UP000239415"/>
    </source>
</evidence>
<dbReference type="RefSeq" id="WP_106330878.1">
    <property type="nucleotide sequence ID" value="NZ_BOMO01000096.1"/>
</dbReference>
<name>A0A2T0JKT7_9ACTN</name>
<protein>
    <recommendedName>
        <fullName evidence="3">Leucine rich repeat (LRR) protein</fullName>
    </recommendedName>
</protein>
<dbReference type="AlphaFoldDB" id="A0A2T0JKT7"/>
<dbReference type="Proteomes" id="UP000239415">
    <property type="component" value="Unassembled WGS sequence"/>
</dbReference>
<dbReference type="InterPro" id="IPR047722">
    <property type="entry name" value="STM4015-like"/>
</dbReference>
<evidence type="ECO:0000313" key="1">
    <source>
        <dbReference type="EMBL" id="PRX08230.1"/>
    </source>
</evidence>
<comment type="caution">
    <text evidence="1">The sequence shown here is derived from an EMBL/GenBank/DDBJ whole genome shotgun (WGS) entry which is preliminary data.</text>
</comment>